<dbReference type="InterPro" id="IPR002772">
    <property type="entry name" value="Glyco_hydro_3_C"/>
</dbReference>
<dbReference type="Pfam" id="PF01915">
    <property type="entry name" value="Glyco_hydro_3_C"/>
    <property type="match status" value="1"/>
</dbReference>
<proteinExistence type="inferred from homology"/>
<evidence type="ECO:0000256" key="2">
    <source>
        <dbReference type="ARBA" id="ARBA00022729"/>
    </source>
</evidence>
<keyword evidence="8" id="KW-1185">Reference proteome</keyword>
<evidence type="ECO:0000256" key="1">
    <source>
        <dbReference type="ARBA" id="ARBA00005336"/>
    </source>
</evidence>
<dbReference type="Gene3D" id="3.20.20.300">
    <property type="entry name" value="Glycoside hydrolase, family 3, N-terminal domain"/>
    <property type="match status" value="1"/>
</dbReference>
<dbReference type="Gene3D" id="3.40.50.1700">
    <property type="entry name" value="Glycoside hydrolase family 3 C-terminal domain"/>
    <property type="match status" value="1"/>
</dbReference>
<dbReference type="InterPro" id="IPR026891">
    <property type="entry name" value="Fn3-like"/>
</dbReference>
<dbReference type="InterPro" id="IPR036881">
    <property type="entry name" value="Glyco_hydro_3_C_sf"/>
</dbReference>
<evidence type="ECO:0000256" key="5">
    <source>
        <dbReference type="SAM" id="SignalP"/>
    </source>
</evidence>
<comment type="similarity">
    <text evidence="1">Belongs to the glycosyl hydrolase 3 family.</text>
</comment>
<dbReference type="SUPFAM" id="SSF51445">
    <property type="entry name" value="(Trans)glycosidases"/>
    <property type="match status" value="1"/>
</dbReference>
<dbReference type="PANTHER" id="PTHR42721:SF3">
    <property type="entry name" value="BETA-D-XYLOSIDASE 5-RELATED"/>
    <property type="match status" value="1"/>
</dbReference>
<dbReference type="Proteomes" id="UP001165060">
    <property type="component" value="Unassembled WGS sequence"/>
</dbReference>
<keyword evidence="2 5" id="KW-0732">Signal</keyword>
<name>A0ABQ6MHS9_9STRA</name>
<evidence type="ECO:0000256" key="3">
    <source>
        <dbReference type="ARBA" id="ARBA00022801"/>
    </source>
</evidence>
<dbReference type="InterPro" id="IPR001764">
    <property type="entry name" value="Glyco_hydro_3_N"/>
</dbReference>
<dbReference type="PRINTS" id="PR00133">
    <property type="entry name" value="GLHYDRLASE3"/>
</dbReference>
<dbReference type="Pfam" id="PF00933">
    <property type="entry name" value="Glyco_hydro_3"/>
    <property type="match status" value="1"/>
</dbReference>
<dbReference type="SUPFAM" id="SSF52279">
    <property type="entry name" value="Beta-D-glucan exohydrolase, C-terminal domain"/>
    <property type="match status" value="1"/>
</dbReference>
<keyword evidence="4" id="KW-0326">Glycosidase</keyword>
<dbReference type="InterPro" id="IPR044993">
    <property type="entry name" value="BXL"/>
</dbReference>
<dbReference type="PANTHER" id="PTHR42721">
    <property type="entry name" value="SUGAR HYDROLASE-RELATED"/>
    <property type="match status" value="1"/>
</dbReference>
<keyword evidence="3" id="KW-0378">Hydrolase</keyword>
<gene>
    <name evidence="7" type="ORF">TeGR_g12447</name>
</gene>
<dbReference type="EMBL" id="BRYB01002850">
    <property type="protein sequence ID" value="GMI26457.1"/>
    <property type="molecule type" value="Genomic_DNA"/>
</dbReference>
<sequence>MRFSTAALVLATATSSASADSWSSPCTATANSGLPFCDSSLSMDDRVADLLSRLSKEDKITKGDSLLSNDGKAIDHLSMPQYQWWSEALHGVANSPGVDFDGEVTAATSFPQPLHSSQSFNRTLFAALGTAISTEARAMNSVGQSGLTYWTPNLNIFRDPRWGRGQETPGEDPFLTSEYVEAYVPALEHEEGTDFLKISACCKHYAAYSLEAYDDVDRHSFSANVTDVDFADTYLPAFQACAAEDRAAASSMMCSYNAINGVPSCANGDILKKKAREEWGFDGYITSDCGAVDDVYSPHDYSPTPSETIRDVLEATMDSDCGGFITAHMEDAVNDGTVSMDLVDSALTNLLKVQFRLGMFEAEQPFADITVDSIDTDEHRQLALEASRQGMTLLKNDGVLPLQKGVSVGLLGPHAQSTEDLQGNYYGVAPFIVSPEAGLKEYGDVTTEQGCEINSDDKSGFDAAVKVIAGVDVVVLAIGINQSIEAEGLDRYSISLPGVQKDMIEAVLAEADAQKKQVVMVYVGGGASCLGLYSGDDRVSAIVAAGYSGQSGGTALAEALYGDYSPAGRLTHTYHRGDYVDETDFLDMNMRADDRSKGRTYRFYRGDAVVYEFGSGFGYASFGYEAQNLDANGLSVDIEIKNEGNVDSDHTILAFVKSQDETVVLNPVKSLKAFQRFAGIKAGGSQVATFQFQKEDFGAFGENGEFVQGKGAWTVQFDKGDGDVVDVVFDLD</sequence>
<protein>
    <recommendedName>
        <fullName evidence="6">Fibronectin type III-like domain-containing protein</fullName>
    </recommendedName>
</protein>
<evidence type="ECO:0000256" key="4">
    <source>
        <dbReference type="ARBA" id="ARBA00023295"/>
    </source>
</evidence>
<comment type="caution">
    <text evidence="7">The sequence shown here is derived from an EMBL/GenBank/DDBJ whole genome shotgun (WGS) entry which is preliminary data.</text>
</comment>
<reference evidence="7 8" key="1">
    <citation type="journal article" date="2023" name="Commun. Biol.">
        <title>Genome analysis of Parmales, the sister group of diatoms, reveals the evolutionary specialization of diatoms from phago-mixotrophs to photoautotrophs.</title>
        <authorList>
            <person name="Ban H."/>
            <person name="Sato S."/>
            <person name="Yoshikawa S."/>
            <person name="Yamada K."/>
            <person name="Nakamura Y."/>
            <person name="Ichinomiya M."/>
            <person name="Sato N."/>
            <person name="Blanc-Mathieu R."/>
            <person name="Endo H."/>
            <person name="Kuwata A."/>
            <person name="Ogata H."/>
        </authorList>
    </citation>
    <scope>NUCLEOTIDE SEQUENCE [LARGE SCALE GENOMIC DNA]</scope>
</reference>
<evidence type="ECO:0000313" key="8">
    <source>
        <dbReference type="Proteomes" id="UP001165060"/>
    </source>
</evidence>
<feature type="domain" description="Fibronectin type III-like" evidence="6">
    <location>
        <begin position="650"/>
        <end position="721"/>
    </location>
</feature>
<organism evidence="7 8">
    <name type="scientific">Tetraparma gracilis</name>
    <dbReference type="NCBI Taxonomy" id="2962635"/>
    <lineage>
        <taxon>Eukaryota</taxon>
        <taxon>Sar</taxon>
        <taxon>Stramenopiles</taxon>
        <taxon>Ochrophyta</taxon>
        <taxon>Bolidophyceae</taxon>
        <taxon>Parmales</taxon>
        <taxon>Triparmaceae</taxon>
        <taxon>Tetraparma</taxon>
    </lineage>
</organism>
<dbReference type="InterPro" id="IPR013783">
    <property type="entry name" value="Ig-like_fold"/>
</dbReference>
<dbReference type="InterPro" id="IPR036962">
    <property type="entry name" value="Glyco_hydro_3_N_sf"/>
</dbReference>
<feature type="signal peptide" evidence="5">
    <location>
        <begin position="1"/>
        <end position="19"/>
    </location>
</feature>
<dbReference type="Gene3D" id="2.60.40.10">
    <property type="entry name" value="Immunoglobulins"/>
    <property type="match status" value="1"/>
</dbReference>
<evidence type="ECO:0000259" key="6">
    <source>
        <dbReference type="SMART" id="SM01217"/>
    </source>
</evidence>
<dbReference type="SMART" id="SM01217">
    <property type="entry name" value="Fn3_like"/>
    <property type="match status" value="1"/>
</dbReference>
<accession>A0ABQ6MHS9</accession>
<evidence type="ECO:0000313" key="7">
    <source>
        <dbReference type="EMBL" id="GMI26457.1"/>
    </source>
</evidence>
<feature type="chain" id="PRO_5047401433" description="Fibronectin type III-like domain-containing protein" evidence="5">
    <location>
        <begin position="20"/>
        <end position="732"/>
    </location>
</feature>
<dbReference type="Pfam" id="PF14310">
    <property type="entry name" value="Fn3-like"/>
    <property type="match status" value="1"/>
</dbReference>
<dbReference type="InterPro" id="IPR017853">
    <property type="entry name" value="GH"/>
</dbReference>